<dbReference type="Proteomes" id="UP001163846">
    <property type="component" value="Unassembled WGS sequence"/>
</dbReference>
<dbReference type="InterPro" id="IPR019410">
    <property type="entry name" value="Methyltransf_16"/>
</dbReference>
<reference evidence="2" key="1">
    <citation type="submission" date="2022-08" db="EMBL/GenBank/DDBJ databases">
        <authorList>
            <consortium name="DOE Joint Genome Institute"/>
            <person name="Min B."/>
            <person name="Riley R."/>
            <person name="Sierra-Patev S."/>
            <person name="Naranjo-Ortiz M."/>
            <person name="Looney B."/>
            <person name="Konkel Z."/>
            <person name="Slot J.C."/>
            <person name="Sakamoto Y."/>
            <person name="Steenwyk J.L."/>
            <person name="Rokas A."/>
            <person name="Carro J."/>
            <person name="Camarero S."/>
            <person name="Ferreira P."/>
            <person name="Molpeceres G."/>
            <person name="Ruiz-Duenas F.J."/>
            <person name="Serrano A."/>
            <person name="Henrissat B."/>
            <person name="Drula E."/>
            <person name="Hughes K.W."/>
            <person name="Mata J.L."/>
            <person name="Ishikawa N.K."/>
            <person name="Vargas-Isla R."/>
            <person name="Ushijima S."/>
            <person name="Smith C.A."/>
            <person name="Ahrendt S."/>
            <person name="Andreopoulos W."/>
            <person name="He G."/>
            <person name="Labutti K."/>
            <person name="Lipzen A."/>
            <person name="Ng V."/>
            <person name="Sandor L."/>
            <person name="Barry K."/>
            <person name="Martinez A.T."/>
            <person name="Xiao Y."/>
            <person name="Gibbons J.G."/>
            <person name="Terashima K."/>
            <person name="Hibbett D.S."/>
            <person name="Grigoriev I.V."/>
        </authorList>
    </citation>
    <scope>NUCLEOTIDE SEQUENCE</scope>
    <source>
        <strain evidence="2">TFB9207</strain>
    </source>
</reference>
<dbReference type="AlphaFoldDB" id="A0AA38P8L8"/>
<dbReference type="PANTHER" id="PTHR14614">
    <property type="entry name" value="HEPATOCELLULAR CARCINOMA-ASSOCIATED ANTIGEN"/>
    <property type="match status" value="1"/>
</dbReference>
<dbReference type="GO" id="GO:0032991">
    <property type="term" value="C:protein-containing complex"/>
    <property type="evidence" value="ECO:0007669"/>
    <property type="project" value="TreeGrafter"/>
</dbReference>
<dbReference type="GO" id="GO:0032259">
    <property type="term" value="P:methylation"/>
    <property type="evidence" value="ECO:0007669"/>
    <property type="project" value="UniProtKB-KW"/>
</dbReference>
<dbReference type="PANTHER" id="PTHR14614:SF109">
    <property type="entry name" value="RIBOSOMAL LYSINE N-METHYLTRANSFERASE 5"/>
    <property type="match status" value="1"/>
</dbReference>
<accession>A0AA38P8L8</accession>
<keyword evidence="3" id="KW-1185">Reference proteome</keyword>
<dbReference type="GO" id="GO:0005829">
    <property type="term" value="C:cytosol"/>
    <property type="evidence" value="ECO:0007669"/>
    <property type="project" value="TreeGrafter"/>
</dbReference>
<keyword evidence="2" id="KW-0489">Methyltransferase</keyword>
<dbReference type="SUPFAM" id="SSF53335">
    <property type="entry name" value="S-adenosyl-L-methionine-dependent methyltransferases"/>
    <property type="match status" value="1"/>
</dbReference>
<organism evidence="2 3">
    <name type="scientific">Lentinula raphanica</name>
    <dbReference type="NCBI Taxonomy" id="153919"/>
    <lineage>
        <taxon>Eukaryota</taxon>
        <taxon>Fungi</taxon>
        <taxon>Dikarya</taxon>
        <taxon>Basidiomycota</taxon>
        <taxon>Agaricomycotina</taxon>
        <taxon>Agaricomycetes</taxon>
        <taxon>Agaricomycetidae</taxon>
        <taxon>Agaricales</taxon>
        <taxon>Marasmiineae</taxon>
        <taxon>Omphalotaceae</taxon>
        <taxon>Lentinula</taxon>
    </lineage>
</organism>
<protein>
    <submittedName>
        <fullName evidence="2">Methyltransferase-domain-containing protein</fullName>
    </submittedName>
</protein>
<proteinExistence type="predicted"/>
<evidence type="ECO:0000313" key="3">
    <source>
        <dbReference type="Proteomes" id="UP001163846"/>
    </source>
</evidence>
<keyword evidence="2" id="KW-0808">Transferase</keyword>
<dbReference type="EMBL" id="MU806198">
    <property type="protein sequence ID" value="KAJ3838166.1"/>
    <property type="molecule type" value="Genomic_DNA"/>
</dbReference>
<feature type="region of interest" description="Disordered" evidence="1">
    <location>
        <begin position="72"/>
        <end position="100"/>
    </location>
</feature>
<dbReference type="Gene3D" id="3.40.50.150">
    <property type="entry name" value="Vaccinia Virus protein VP39"/>
    <property type="match status" value="1"/>
</dbReference>
<evidence type="ECO:0000313" key="2">
    <source>
        <dbReference type="EMBL" id="KAJ3838166.1"/>
    </source>
</evidence>
<feature type="compositionally biased region" description="Basic residues" evidence="1">
    <location>
        <begin position="83"/>
        <end position="94"/>
    </location>
</feature>
<dbReference type="GO" id="GO:0008757">
    <property type="term" value="F:S-adenosylmethionine-dependent methyltransferase activity"/>
    <property type="evidence" value="ECO:0007669"/>
    <property type="project" value="UniProtKB-ARBA"/>
</dbReference>
<sequence>MKRYNVNLRSSSLLNHDKYQVFILYTELQAKDYQSPSSNEKTSFRGLGHVDSHQDILSVHFTLTDPVAELSHTSTVPESSLKSRSRRRTRKGRDSHRPDAIELDIQIAQDTTSLRSRKGDTGSVVWKASVDFASAILQAAHFPSDDHPSFLDLARLRESHVLELGSGTGILGVALSPVVRHYTCTDIHDLMPLIHKNLALNFPEWPHGCNVSLTPLDWIELAKTPSNTRSRLFKFDPIDLLLIVDCIYHPSLISPLLTTIDFLTTPDVTTVLVVVELRAEDVVREFLSGWLNMPEWEVWRVGNGKDAITRRPYAMWVGSKRLASIHGSE</sequence>
<evidence type="ECO:0000256" key="1">
    <source>
        <dbReference type="SAM" id="MobiDB-lite"/>
    </source>
</evidence>
<gene>
    <name evidence="2" type="ORF">F5878DRAFT_538029</name>
</gene>
<comment type="caution">
    <text evidence="2">The sequence shown here is derived from an EMBL/GenBank/DDBJ whole genome shotgun (WGS) entry which is preliminary data.</text>
</comment>
<name>A0AA38P8L8_9AGAR</name>
<dbReference type="InterPro" id="IPR029063">
    <property type="entry name" value="SAM-dependent_MTases_sf"/>
</dbReference>
<dbReference type="Pfam" id="PF10294">
    <property type="entry name" value="Methyltransf_16"/>
    <property type="match status" value="1"/>
</dbReference>